<keyword evidence="12" id="KW-1185">Reference proteome</keyword>
<dbReference type="InterPro" id="IPR020841">
    <property type="entry name" value="PKS_Beta-ketoAc_synthase_dom"/>
</dbReference>
<dbReference type="SUPFAM" id="SSF51735">
    <property type="entry name" value="NAD(P)-binding Rossmann-fold domains"/>
    <property type="match status" value="2"/>
</dbReference>
<dbReference type="PROSITE" id="PS52019">
    <property type="entry name" value="PKS_MFAS_DH"/>
    <property type="match status" value="1"/>
</dbReference>
<evidence type="ECO:0000256" key="1">
    <source>
        <dbReference type="ARBA" id="ARBA00022450"/>
    </source>
</evidence>
<evidence type="ECO:0000313" key="11">
    <source>
        <dbReference type="EMBL" id="ADD43783.1"/>
    </source>
</evidence>
<sequence>MAAIPQSPSPNTPWLLTGDDPQALRRNAALLRDHLDAHPGASAADVGRALANRAQRRHRAAAIGANSAELRDAVAALAAGEPSQSIVSGMVRGDDRPVLVFPGQGWQWVGMAKELRHTSTAFAERLAECDAALSRHLPVSVIEVMDGDGLDDVELMQPALWAVMVSLARQWESVGISPAAVLGHSQGETAAAVVAGALSVADGARIVTAYARAIKRRLAGHGGMVSVGLSAEATETLIQPWRDRVWTGVLNGPSVTLVTGDPDALTEVLSACEAQDVWARRINMDYAPHCPMVDPVVAELREAFAGIEARPCRIPFYSTVTGGRVDATALDAEYWVANLRSPIRFVDALRSMLSDGYRVFAESSAHPVLGVGMQETFDEAGVGGESVALGTLRRDDGGVHRFLTSRVQLWANGVDVGWDADFPGANPVELPAEAEATSEADSPFADLAELGRDQQRLRMSELVRGHAAAVLGVTVGEVAADVPFRDAGFDSAKAVELRTALNGATGLNLPAAVVYSCPTPADLAERVRRDLVGETAAAQAPSADVIDPHDPIAIVGMACRFPGGVKSPEDLWRIVADGVDAMGEFPTDRGWNLDELYDPDGERRGSSYVREGAFLHDAADFDAEFFGISPREALSMEPQQRLTLEVAWEAMERAGIDPATLKGTDAGVYIGASAQEYGSRLDQAPEGFEGQMLTGTTNSVVSGRVSYTFGLAGPALTVDTACSASLVSLHLALQGLRQGDCSIAIAGGVTVMARPGMFVELSRQRGLAADGRCKAFSAAADGTNWAEGVGMLVVERLSDAKRLGHKVLAVVRGSAVNQDGASNGLSAPSGPAQERVIRHALATAGLGTSDVDAVEAHGTGTKLGDPIEAQAILATYGQGRDASEPVYLGSLKSNIGHAQTTAGVGGVIKMVMSMRHGQLPKTLHIEEPTPHVDWSSGAVALLREPVTWPDRGRARRAAVSSFGISGTNAHVILEHDPETAPDEPGTAPHDAAPTVWHVSGRTPQALAAQAERLAAHVREHPELNVADIAHSLVTTRTALRTRAAVVGSTREELLAGIDALAAGAEDFDGEVVRGVARAHGVGPVFVFPGQGAQWVGMGIELAERFPVFADAMDECAAALRPFTGRDLWEDLRGDIGPIEVVQPLLWAVMVSLAKLWRSFGVEPSAVVGHSQGEVAAAVISGALSLSDGAKVIALRSSLLARRLSNIGSIVSVALPVDEVRQRIADLDGLGIAAVNGPSATVVVGDNAELDALVAACEADDVRARRIPSGYPTHSARVDPLREELSKLLSDLRPRRGAVPMWSTVTGEPVSGDELDADYWFRNMRHTVQLEPVVRALASSGYLAFIEMSAHPVLASAIQDIGEHTDMDVYATGSLRREDGGARRFLTSMADAHVNGLSIDWPVHFGNRRTVELPTYAFQHRRYWLSTPSGSATDTHPLSVVATPLAETDGALLTATLSRTETEWLADHAVDGRVLLSGTAFVELVTRAGEAVGHGRLEELTLRAPLELESRDRVRVQVTVGAPADGCRPVSLHSCPEGSPEWVLHAEGTLAPVRPPDAEDNAFGLGQWPPADADPIDVDHFYATIAEWGYGYGPSYRGITAAWSRGDEVFTEVRLGDDHQSDAARFGLHPGLLDAALHGFLIERMNRGETGLALPFAISGVDVFTPGVSAARVKLTRNADDTVEVRIADATGTPVARLESFLPRAASGQTVNDLYTVEWGPVPDPAVAPESVRVAELADLSRPVPPTVVVSANDTSDAIAAVTRAHELVRAWLAEPDFEKSTLVFDLPDGDPVHAAVAGYLRSALTEHPGRFGIVHSTGGTAPTLTGEPETRGGDDGVEAPLLRRLRGAEPVAHQWNPNRPVWITGGTGTLGGVLARHLVTVHGVRKLLLTSRRGPHAPGADTLEHELTGAGAEISIRACDVTDREAVAALLAEANPSAVIHAAGVLDDSSIENLTPDQLRRVFTAKASSAAILDELTAGMDLDAFVLFSSIAGVIGSGGQANYAAANAYLDALALDRRRRGLPGVSMAWGLWDIDSGMTGHLSDRARDRLSRIGVAPFTAAAGLSMFDAALHSGEPVVVAARLDLAALRDQAAADELPSLYRALVAAPKRPAASQAPLDQRLAEAPVAERGRVLLEVVRANAAAVLRSDVAEIAPNLAFRDAGFDSLTAVELRNRLNRQTGLRLPSTVVFRHPTPAELAERLLSELVVDSEPAFLADVDRLRDNLSGLDAADEHRAEAVTRLRALLRELDGPAADDDLDTATEAEMFALIDRELGLD</sequence>
<dbReference type="KEGG" id="sna:Snas_4132"/>
<dbReference type="Pfam" id="PF08659">
    <property type="entry name" value="KR"/>
    <property type="match status" value="1"/>
</dbReference>
<dbReference type="InterPro" id="IPR016036">
    <property type="entry name" value="Malonyl_transacylase_ACP-bd"/>
</dbReference>
<dbReference type="SMART" id="SM00825">
    <property type="entry name" value="PKS_KS"/>
    <property type="match status" value="1"/>
</dbReference>
<protein>
    <submittedName>
        <fullName evidence="11">Acyl transferase</fullName>
    </submittedName>
</protein>
<dbReference type="SMART" id="SM00822">
    <property type="entry name" value="PKS_KR"/>
    <property type="match status" value="1"/>
</dbReference>
<dbReference type="Pfam" id="PF00698">
    <property type="entry name" value="Acyl_transf_1"/>
    <property type="match status" value="2"/>
</dbReference>
<dbReference type="GO" id="GO:0004315">
    <property type="term" value="F:3-oxoacyl-[acyl-carrier-protein] synthase activity"/>
    <property type="evidence" value="ECO:0007669"/>
    <property type="project" value="InterPro"/>
</dbReference>
<dbReference type="Pfam" id="PF14765">
    <property type="entry name" value="PS-DH"/>
    <property type="match status" value="1"/>
</dbReference>
<dbReference type="EMBL" id="CP001778">
    <property type="protein sequence ID" value="ADD43783.1"/>
    <property type="molecule type" value="Genomic_DNA"/>
</dbReference>
<dbReference type="InterPro" id="IPR049552">
    <property type="entry name" value="PKS_DH_N"/>
</dbReference>
<dbReference type="eggNOG" id="COG3321">
    <property type="taxonomic scope" value="Bacteria"/>
</dbReference>
<dbReference type="CDD" id="cd00833">
    <property type="entry name" value="PKS"/>
    <property type="match status" value="1"/>
</dbReference>
<dbReference type="PROSITE" id="PS50075">
    <property type="entry name" value="CARRIER"/>
    <property type="match status" value="2"/>
</dbReference>
<dbReference type="SUPFAM" id="SSF53901">
    <property type="entry name" value="Thiolase-like"/>
    <property type="match status" value="1"/>
</dbReference>
<feature type="active site" description="Proton acceptor; for dehydratase activity" evidence="6">
    <location>
        <position position="1467"/>
    </location>
</feature>
<dbReference type="GO" id="GO:0006633">
    <property type="term" value="P:fatty acid biosynthetic process"/>
    <property type="evidence" value="ECO:0007669"/>
    <property type="project" value="InterPro"/>
</dbReference>
<dbReference type="SUPFAM" id="SSF55048">
    <property type="entry name" value="Probable ACP-binding domain of malonyl-CoA ACP transacylase"/>
    <property type="match status" value="2"/>
</dbReference>
<dbReference type="PROSITE" id="PS00606">
    <property type="entry name" value="KS3_1"/>
    <property type="match status" value="1"/>
</dbReference>
<evidence type="ECO:0000259" key="9">
    <source>
        <dbReference type="PROSITE" id="PS52004"/>
    </source>
</evidence>
<feature type="domain" description="Carrier" evidence="8">
    <location>
        <begin position="457"/>
        <end position="531"/>
    </location>
</feature>
<dbReference type="GO" id="GO:0031177">
    <property type="term" value="F:phosphopantetheine binding"/>
    <property type="evidence" value="ECO:0007669"/>
    <property type="project" value="InterPro"/>
</dbReference>
<dbReference type="InterPro" id="IPR036291">
    <property type="entry name" value="NAD(P)-bd_dom_sf"/>
</dbReference>
<dbReference type="Gene3D" id="3.40.366.10">
    <property type="entry name" value="Malonyl-Coenzyme A Acyl Carrier Protein, domain 2"/>
    <property type="match status" value="2"/>
</dbReference>
<evidence type="ECO:0000256" key="7">
    <source>
        <dbReference type="SAM" id="MobiDB-lite"/>
    </source>
</evidence>
<dbReference type="Gene3D" id="3.40.50.720">
    <property type="entry name" value="NAD(P)-binding Rossmann-like Domain"/>
    <property type="match status" value="1"/>
</dbReference>
<evidence type="ECO:0000256" key="6">
    <source>
        <dbReference type="PROSITE-ProRule" id="PRU01363"/>
    </source>
</evidence>
<dbReference type="SMART" id="SM01294">
    <property type="entry name" value="PKS_PP_betabranch"/>
    <property type="match status" value="2"/>
</dbReference>
<dbReference type="InterPro" id="IPR013968">
    <property type="entry name" value="PKS_KR"/>
</dbReference>
<evidence type="ECO:0000256" key="3">
    <source>
        <dbReference type="ARBA" id="ARBA00022679"/>
    </source>
</evidence>
<dbReference type="Gene3D" id="1.10.1200.10">
    <property type="entry name" value="ACP-like"/>
    <property type="match status" value="2"/>
</dbReference>
<dbReference type="PANTHER" id="PTHR43775">
    <property type="entry name" value="FATTY ACID SYNTHASE"/>
    <property type="match status" value="1"/>
</dbReference>
<dbReference type="FunFam" id="1.10.1200.10:FF:000007">
    <property type="entry name" value="Probable polyketide synthase pks17"/>
    <property type="match status" value="1"/>
</dbReference>
<dbReference type="InterPro" id="IPR049900">
    <property type="entry name" value="PKS_mFAS_DH"/>
</dbReference>
<dbReference type="FunFam" id="3.40.47.10:FF:000019">
    <property type="entry name" value="Polyketide synthase type I"/>
    <property type="match status" value="1"/>
</dbReference>
<dbReference type="STRING" id="446470.Snas_4132"/>
<feature type="domain" description="Ketosynthase family 3 (KS3)" evidence="9">
    <location>
        <begin position="549"/>
        <end position="975"/>
    </location>
</feature>
<dbReference type="InterPro" id="IPR032821">
    <property type="entry name" value="PKS_assoc"/>
</dbReference>
<dbReference type="RefSeq" id="WP_013019354.1">
    <property type="nucleotide sequence ID" value="NC_013947.1"/>
</dbReference>
<keyword evidence="3 11" id="KW-0808">Transferase</keyword>
<dbReference type="eggNOG" id="COG0236">
    <property type="taxonomic scope" value="Bacteria"/>
</dbReference>
<dbReference type="GO" id="GO:0004312">
    <property type="term" value="F:fatty acid synthase activity"/>
    <property type="evidence" value="ECO:0007669"/>
    <property type="project" value="TreeGrafter"/>
</dbReference>
<dbReference type="Pfam" id="PF00109">
    <property type="entry name" value="ketoacyl-synt"/>
    <property type="match status" value="1"/>
</dbReference>
<dbReference type="InterPro" id="IPR014031">
    <property type="entry name" value="Ketoacyl_synth_C"/>
</dbReference>
<dbReference type="InterPro" id="IPR057326">
    <property type="entry name" value="KR_dom"/>
</dbReference>
<dbReference type="SUPFAM" id="SSF47336">
    <property type="entry name" value="ACP-like"/>
    <property type="match status" value="2"/>
</dbReference>
<dbReference type="InterPro" id="IPR050091">
    <property type="entry name" value="PKS_NRPS_Biosynth_Enz"/>
</dbReference>
<keyword evidence="5" id="KW-0012">Acyltransferase</keyword>
<dbReference type="Proteomes" id="UP000000844">
    <property type="component" value="Chromosome"/>
</dbReference>
<dbReference type="InterPro" id="IPR009081">
    <property type="entry name" value="PP-bd_ACP"/>
</dbReference>
<dbReference type="Pfam" id="PF00550">
    <property type="entry name" value="PP-binding"/>
    <property type="match status" value="2"/>
</dbReference>
<gene>
    <name evidence="11" type="ordered locus">Snas_4132</name>
</gene>
<dbReference type="InterPro" id="IPR016039">
    <property type="entry name" value="Thiolase-like"/>
</dbReference>
<reference evidence="11 12" key="1">
    <citation type="journal article" date="2009" name="Stand. Genomic Sci.">
        <title>Complete genome sequence of Stackebrandtia nassauensis type strain (LLR-40K-21).</title>
        <authorList>
            <person name="Munk C."/>
            <person name="Lapidus A."/>
            <person name="Copeland A."/>
            <person name="Jando M."/>
            <person name="Mayilraj S."/>
            <person name="Glavina Del Rio T."/>
            <person name="Nolan M."/>
            <person name="Chen F."/>
            <person name="Lucas S."/>
            <person name="Tice H."/>
            <person name="Cheng J.F."/>
            <person name="Han C."/>
            <person name="Detter J.C."/>
            <person name="Bruce D."/>
            <person name="Goodwin L."/>
            <person name="Chain P."/>
            <person name="Pitluck S."/>
            <person name="Goker M."/>
            <person name="Ovchinikova G."/>
            <person name="Pati A."/>
            <person name="Ivanova N."/>
            <person name="Mavromatis K."/>
            <person name="Chen A."/>
            <person name="Palaniappan K."/>
            <person name="Land M."/>
            <person name="Hauser L."/>
            <person name="Chang Y.J."/>
            <person name="Jeffries C.D."/>
            <person name="Bristow J."/>
            <person name="Eisen J.A."/>
            <person name="Markowitz V."/>
            <person name="Hugenholtz P."/>
            <person name="Kyrpides N.C."/>
            <person name="Klenk H.P."/>
        </authorList>
    </citation>
    <scope>NUCLEOTIDE SEQUENCE [LARGE SCALE GENOMIC DNA]</scope>
    <source>
        <strain evidence="12">DSM 44728 / CIP 108903 / NRRL B-16338 / NBRC 102104 / LLR-40K-21</strain>
    </source>
</reference>
<dbReference type="Gene3D" id="3.40.47.10">
    <property type="match status" value="1"/>
</dbReference>
<dbReference type="InterPro" id="IPR020806">
    <property type="entry name" value="PKS_PP-bd"/>
</dbReference>
<dbReference type="PROSITE" id="PS00012">
    <property type="entry name" value="PHOSPHOPANTETHEINE"/>
    <property type="match status" value="1"/>
</dbReference>
<dbReference type="Pfam" id="PF21089">
    <property type="entry name" value="PKS_DH_N"/>
    <property type="match status" value="1"/>
</dbReference>
<dbReference type="CDD" id="cd08956">
    <property type="entry name" value="KR_3_FAS_SDR_x"/>
    <property type="match status" value="1"/>
</dbReference>
<dbReference type="Gene3D" id="3.30.70.3290">
    <property type="match status" value="2"/>
</dbReference>
<feature type="domain" description="PKS/mFAS DH" evidence="10">
    <location>
        <begin position="1435"/>
        <end position="1711"/>
    </location>
</feature>
<evidence type="ECO:0000313" key="12">
    <source>
        <dbReference type="Proteomes" id="UP000000844"/>
    </source>
</evidence>
<dbReference type="PROSITE" id="PS52004">
    <property type="entry name" value="KS3_2"/>
    <property type="match status" value="1"/>
</dbReference>
<feature type="region of interest" description="Disordered" evidence="7">
    <location>
        <begin position="1811"/>
        <end position="1835"/>
    </location>
</feature>
<dbReference type="InterPro" id="IPR006162">
    <property type="entry name" value="Ppantetheine_attach_site"/>
</dbReference>
<feature type="region of interest" description="N-terminal hotdog fold" evidence="6">
    <location>
        <begin position="1435"/>
        <end position="1556"/>
    </location>
</feature>
<dbReference type="Gene3D" id="3.10.129.110">
    <property type="entry name" value="Polyketide synthase dehydratase"/>
    <property type="match status" value="1"/>
</dbReference>
<dbReference type="InterPro" id="IPR014030">
    <property type="entry name" value="Ketoacyl_synth_N"/>
</dbReference>
<proteinExistence type="predicted"/>
<name>D3Q133_STANL</name>
<dbReference type="InterPro" id="IPR036736">
    <property type="entry name" value="ACP-like_sf"/>
</dbReference>
<feature type="active site" description="Proton donor; for dehydratase activity" evidence="6">
    <location>
        <position position="1633"/>
    </location>
</feature>
<dbReference type="InterPro" id="IPR001227">
    <property type="entry name" value="Ac_transferase_dom_sf"/>
</dbReference>
<dbReference type="InterPro" id="IPR016035">
    <property type="entry name" value="Acyl_Trfase/lysoPLipase"/>
</dbReference>
<evidence type="ECO:0000256" key="2">
    <source>
        <dbReference type="ARBA" id="ARBA00022553"/>
    </source>
</evidence>
<keyword evidence="2" id="KW-0597">Phosphoprotein</keyword>
<accession>D3Q133</accession>
<dbReference type="Pfam" id="PF16197">
    <property type="entry name" value="KAsynt_C_assoc"/>
    <property type="match status" value="1"/>
</dbReference>
<evidence type="ECO:0000259" key="8">
    <source>
        <dbReference type="PROSITE" id="PS50075"/>
    </source>
</evidence>
<organism evidence="11 12">
    <name type="scientific">Stackebrandtia nassauensis (strain DSM 44728 / CIP 108903 / NRRL B-16338 / NBRC 102104 / LLR-40K-21)</name>
    <dbReference type="NCBI Taxonomy" id="446470"/>
    <lineage>
        <taxon>Bacteria</taxon>
        <taxon>Bacillati</taxon>
        <taxon>Actinomycetota</taxon>
        <taxon>Actinomycetes</taxon>
        <taxon>Glycomycetales</taxon>
        <taxon>Glycomycetaceae</taxon>
        <taxon>Stackebrandtia</taxon>
    </lineage>
</organism>
<dbReference type="InterPro" id="IPR020807">
    <property type="entry name" value="PKS_DH"/>
</dbReference>
<dbReference type="SMART" id="SM00827">
    <property type="entry name" value="PKS_AT"/>
    <property type="match status" value="2"/>
</dbReference>
<evidence type="ECO:0000256" key="5">
    <source>
        <dbReference type="ARBA" id="ARBA00023315"/>
    </source>
</evidence>
<keyword evidence="1" id="KW-0596">Phosphopantetheine</keyword>
<dbReference type="InterPro" id="IPR018201">
    <property type="entry name" value="Ketoacyl_synth_AS"/>
</dbReference>
<feature type="domain" description="Carrier" evidence="8">
    <location>
        <begin position="2129"/>
        <end position="2206"/>
    </location>
</feature>
<feature type="region of interest" description="C-terminal hotdog fold" evidence="6">
    <location>
        <begin position="1572"/>
        <end position="1711"/>
    </location>
</feature>
<dbReference type="Pfam" id="PF02801">
    <property type="entry name" value="Ketoacyl-synt_C"/>
    <property type="match status" value="1"/>
</dbReference>
<dbReference type="SMART" id="SM00823">
    <property type="entry name" value="PKS_PP"/>
    <property type="match status" value="2"/>
</dbReference>
<dbReference type="InterPro" id="IPR049551">
    <property type="entry name" value="PKS_DH_C"/>
</dbReference>
<evidence type="ECO:0000259" key="10">
    <source>
        <dbReference type="PROSITE" id="PS52019"/>
    </source>
</evidence>
<keyword evidence="4" id="KW-0511">Multifunctional enzyme</keyword>
<dbReference type="InterPro" id="IPR014043">
    <property type="entry name" value="Acyl_transferase_dom"/>
</dbReference>
<dbReference type="SMART" id="SM00826">
    <property type="entry name" value="PKS_DH"/>
    <property type="match status" value="1"/>
</dbReference>
<dbReference type="SUPFAM" id="SSF52151">
    <property type="entry name" value="FabD/lysophospholipase-like"/>
    <property type="match status" value="2"/>
</dbReference>
<dbReference type="PANTHER" id="PTHR43775:SF51">
    <property type="entry name" value="INACTIVE PHENOLPHTHIOCEROL SYNTHESIS POLYKETIDE SYNTHASE TYPE I PKS1-RELATED"/>
    <property type="match status" value="1"/>
</dbReference>
<evidence type="ECO:0000256" key="4">
    <source>
        <dbReference type="ARBA" id="ARBA00023268"/>
    </source>
</evidence>
<dbReference type="HOGENOM" id="CLU_000022_35_8_11"/>
<dbReference type="InterPro" id="IPR042104">
    <property type="entry name" value="PKS_dehydratase_sf"/>
</dbReference>